<dbReference type="Gene3D" id="3.20.20.30">
    <property type="entry name" value="Luciferase-like domain"/>
    <property type="match status" value="1"/>
</dbReference>
<dbReference type="PANTHER" id="PTHR30137:SF6">
    <property type="entry name" value="LUCIFERASE-LIKE MONOOXYGENASE"/>
    <property type="match status" value="1"/>
</dbReference>
<organism evidence="4 5">
    <name type="scientific">Echinicola vietnamensis (strain DSM 17526 / LMG 23754 / KMM 6221)</name>
    <dbReference type="NCBI Taxonomy" id="926556"/>
    <lineage>
        <taxon>Bacteria</taxon>
        <taxon>Pseudomonadati</taxon>
        <taxon>Bacteroidota</taxon>
        <taxon>Cytophagia</taxon>
        <taxon>Cytophagales</taxon>
        <taxon>Cyclobacteriaceae</taxon>
        <taxon>Echinicola</taxon>
    </lineage>
</organism>
<dbReference type="PANTHER" id="PTHR30137">
    <property type="entry name" value="LUCIFERASE-LIKE MONOOXYGENASE"/>
    <property type="match status" value="1"/>
</dbReference>
<accession>L0FRH9</accession>
<dbReference type="KEGG" id="evi:Echvi_0218"/>
<dbReference type="GO" id="GO:0016705">
    <property type="term" value="F:oxidoreductase activity, acting on paired donors, with incorporation or reduction of molecular oxygen"/>
    <property type="evidence" value="ECO:0007669"/>
    <property type="project" value="InterPro"/>
</dbReference>
<keyword evidence="5" id="KW-1185">Reference proteome</keyword>
<dbReference type="InterPro" id="IPR050766">
    <property type="entry name" value="Bact_Lucif_Oxidored"/>
</dbReference>
<evidence type="ECO:0000313" key="4">
    <source>
        <dbReference type="EMBL" id="AGA76514.1"/>
    </source>
</evidence>
<dbReference type="EMBL" id="CP003346">
    <property type="protein sequence ID" value="AGA76514.1"/>
    <property type="molecule type" value="Genomic_DNA"/>
</dbReference>
<dbReference type="AlphaFoldDB" id="L0FRH9"/>
<proteinExistence type="predicted"/>
<reference evidence="5" key="1">
    <citation type="submission" date="2012-02" db="EMBL/GenBank/DDBJ databases">
        <title>The complete genome of Echinicola vietnamensis DSM 17526.</title>
        <authorList>
            <person name="Lucas S."/>
            <person name="Copeland A."/>
            <person name="Lapidus A."/>
            <person name="Glavina del Rio T."/>
            <person name="Dalin E."/>
            <person name="Tice H."/>
            <person name="Bruce D."/>
            <person name="Goodwin L."/>
            <person name="Pitluck S."/>
            <person name="Peters L."/>
            <person name="Ovchinnikova G."/>
            <person name="Teshima H."/>
            <person name="Kyrpides N."/>
            <person name="Mavromatis K."/>
            <person name="Ivanova N."/>
            <person name="Brettin T."/>
            <person name="Detter J.C."/>
            <person name="Han C."/>
            <person name="Larimer F."/>
            <person name="Land M."/>
            <person name="Hauser L."/>
            <person name="Markowitz V."/>
            <person name="Cheng J.-F."/>
            <person name="Hugenholtz P."/>
            <person name="Woyke T."/>
            <person name="Wu D."/>
            <person name="Brambilla E."/>
            <person name="Klenk H.-P."/>
            <person name="Eisen J.A."/>
        </authorList>
    </citation>
    <scope>NUCLEOTIDE SEQUENCE [LARGE SCALE GENOMIC DNA]</scope>
    <source>
        <strain evidence="5">DSM 17526 / LMG 23754 / KMM 6221</strain>
    </source>
</reference>
<dbReference type="InterPro" id="IPR019949">
    <property type="entry name" value="CmoO-like"/>
</dbReference>
<dbReference type="HOGENOM" id="CLU_027853_9_0_10"/>
<dbReference type="eggNOG" id="COG2141">
    <property type="taxonomic scope" value="Bacteria"/>
</dbReference>
<dbReference type="InterPro" id="IPR036661">
    <property type="entry name" value="Luciferase-like_sf"/>
</dbReference>
<dbReference type="GO" id="GO:0005829">
    <property type="term" value="C:cytosol"/>
    <property type="evidence" value="ECO:0007669"/>
    <property type="project" value="TreeGrafter"/>
</dbReference>
<dbReference type="STRING" id="926556.Echvi_0218"/>
<comment type="similarity">
    <text evidence="1">To bacterial alkanal monooxygenase alpha and beta chains.</text>
</comment>
<dbReference type="Pfam" id="PF00296">
    <property type="entry name" value="Bac_luciferase"/>
    <property type="match status" value="1"/>
</dbReference>
<dbReference type="InterPro" id="IPR011251">
    <property type="entry name" value="Luciferase-like_dom"/>
</dbReference>
<protein>
    <recommendedName>
        <fullName evidence="2">Luciferase-like monooxygenase</fullName>
    </recommendedName>
</protein>
<evidence type="ECO:0000313" key="5">
    <source>
        <dbReference type="Proteomes" id="UP000010796"/>
    </source>
</evidence>
<dbReference type="SUPFAM" id="SSF51679">
    <property type="entry name" value="Bacterial luciferase-like"/>
    <property type="match status" value="1"/>
</dbReference>
<evidence type="ECO:0000256" key="2">
    <source>
        <dbReference type="ARBA" id="ARBA00074555"/>
    </source>
</evidence>
<name>L0FRH9_ECHVK</name>
<dbReference type="Proteomes" id="UP000010796">
    <property type="component" value="Chromosome"/>
</dbReference>
<gene>
    <name evidence="4" type="ordered locus">Echvi_0218</name>
</gene>
<dbReference type="FunFam" id="3.20.20.30:FF:000002">
    <property type="entry name" value="LLM class flavin-dependent oxidoreductase"/>
    <property type="match status" value="1"/>
</dbReference>
<dbReference type="NCBIfam" id="TIGR03558">
    <property type="entry name" value="oxido_grp_1"/>
    <property type="match status" value="1"/>
</dbReference>
<evidence type="ECO:0000259" key="3">
    <source>
        <dbReference type="Pfam" id="PF00296"/>
    </source>
</evidence>
<evidence type="ECO:0000256" key="1">
    <source>
        <dbReference type="ARBA" id="ARBA00007789"/>
    </source>
</evidence>
<feature type="domain" description="Luciferase-like" evidence="3">
    <location>
        <begin position="22"/>
        <end position="308"/>
    </location>
</feature>
<sequence>MIGKMKQSKPLDEVAFSVLDLAIIKEQHDAADAFERSLDLAKHTEKWGYKRFWLAEHHNMVSVGSSATAVLIGHIAGGTRHIRVGSGGIMLPNHAPLMVAEQFGTLASLYPDRIDLGLGRAPGTDQTTARALRRDRLETVEEFPRDLEELQLYLSDDNIDGKVRAIPGEGLDIPIYLLGSSMSSARLAAKKGLPYAFASHFAPAQFLDAIRYYREHFEPSEYLKSPYVISCVNVIAAETDEKAHQMATSFYQMALGIVRRKSYPLRPPVDTMEGIWTEAEAAAINQMMACSFVGDATSVRGELEHFQEITQVDEIMVCSHIYDHGERLRSYELAASCFKKKLVTP</sequence>